<reference evidence="2" key="3">
    <citation type="submission" date="2019-06" db="EMBL/GenBank/DDBJ databases">
        <authorList>
            <person name="Poynton C."/>
            <person name="Hasenbein S."/>
            <person name="Benoit J.B."/>
            <person name="Sepulveda M.S."/>
            <person name="Poelchau M.F."/>
            <person name="Murali S.C."/>
            <person name="Chen S."/>
            <person name="Glastad K.M."/>
            <person name="Werren J.H."/>
            <person name="Vineis J.H."/>
            <person name="Bowen J.L."/>
            <person name="Friedrich M."/>
            <person name="Jones J."/>
            <person name="Robertson H.M."/>
            <person name="Feyereisen R."/>
            <person name="Mechler-Hickson A."/>
            <person name="Mathers N."/>
            <person name="Lee C.E."/>
            <person name="Colbourne J.K."/>
            <person name="Biales A."/>
            <person name="Johnston J.S."/>
            <person name="Wellborn G.A."/>
            <person name="Rosendale A.J."/>
            <person name="Cridge A.G."/>
            <person name="Munoz-Torres M.C."/>
            <person name="Bain P.A."/>
            <person name="Manny A.R."/>
            <person name="Major K.M."/>
            <person name="Lambert F.N."/>
            <person name="Vulpe C.D."/>
            <person name="Tuck P."/>
            <person name="Blalock B.J."/>
            <person name="Lin Y.-Y."/>
            <person name="Smith M.E."/>
            <person name="Ochoa-Acuna H."/>
            <person name="Chen M.-J.M."/>
            <person name="Childers C.P."/>
            <person name="Qu J."/>
            <person name="Dugan S."/>
            <person name="Lee S.L."/>
            <person name="Chao H."/>
            <person name="Dinh H."/>
            <person name="Han Y."/>
            <person name="Doddapaneni H."/>
            <person name="Worley K.C."/>
            <person name="Muzny D.M."/>
            <person name="Gibbs R.A."/>
            <person name="Richards S."/>
        </authorList>
    </citation>
    <scope>NUCLEOTIDE SEQUENCE</scope>
    <source>
        <strain evidence="2">HAZT.00-mixed</strain>
        <tissue evidence="2">Whole organism</tissue>
    </source>
</reference>
<sequence>MQVYRGKSKTNGTARGAGGGGSRSPPPERPGRSRLAALGRLFKPWKWRRKKKSETFEATSRC</sequence>
<dbReference type="Proteomes" id="UP000711488">
    <property type="component" value="Unassembled WGS sequence"/>
</dbReference>
<reference evidence="2" key="1">
    <citation type="submission" date="2014-08" db="EMBL/GenBank/DDBJ databases">
        <authorList>
            <person name="Murali S."/>
            <person name="Richards S."/>
            <person name="Bandaranaike D."/>
            <person name="Bellair M."/>
            <person name="Blankenburg K."/>
            <person name="Chao H."/>
            <person name="Dinh H."/>
            <person name="Doddapaneni H."/>
            <person name="Dugan-Rocha S."/>
            <person name="Elkadiri S."/>
            <person name="Gnanaolivu R."/>
            <person name="Hughes D."/>
            <person name="Lee S."/>
            <person name="Li M."/>
            <person name="Ming W."/>
            <person name="Munidasa M."/>
            <person name="Muniz J."/>
            <person name="Nguyen L."/>
            <person name="Osuji N."/>
            <person name="Pu L.-L."/>
            <person name="Puazo M."/>
            <person name="Skinner E."/>
            <person name="Qu C."/>
            <person name="Quiroz J."/>
            <person name="Raj R."/>
            <person name="Weissenberger G."/>
            <person name="Xin Y."/>
            <person name="Zou X."/>
            <person name="Han Y."/>
            <person name="Worley K."/>
            <person name="Muzny D."/>
            <person name="Gibbs R."/>
        </authorList>
    </citation>
    <scope>NUCLEOTIDE SEQUENCE</scope>
    <source>
        <strain evidence="2">HAZT.00-mixed</strain>
        <tissue evidence="2">Whole organism</tissue>
    </source>
</reference>
<gene>
    <name evidence="2" type="ORF">HAZT_HAZT011855</name>
</gene>
<feature type="non-terminal residue" evidence="2">
    <location>
        <position position="62"/>
    </location>
</feature>
<dbReference type="EMBL" id="JQDR03015393">
    <property type="protein sequence ID" value="KAA0186724.1"/>
    <property type="molecule type" value="Genomic_DNA"/>
</dbReference>
<feature type="region of interest" description="Disordered" evidence="1">
    <location>
        <begin position="1"/>
        <end position="37"/>
    </location>
</feature>
<evidence type="ECO:0008006" key="3">
    <source>
        <dbReference type="Google" id="ProtNLM"/>
    </source>
</evidence>
<protein>
    <recommendedName>
        <fullName evidence="3">Phosphatase and actin regulator 4</fullName>
    </recommendedName>
</protein>
<comment type="caution">
    <text evidence="2">The sequence shown here is derived from an EMBL/GenBank/DDBJ whole genome shotgun (WGS) entry which is preliminary data.</text>
</comment>
<reference evidence="2" key="2">
    <citation type="journal article" date="2018" name="Environ. Sci. Technol.">
        <title>The Toxicogenome of Hyalella azteca: A Model for Sediment Ecotoxicology and Evolutionary Toxicology.</title>
        <authorList>
            <person name="Poynton H.C."/>
            <person name="Hasenbein S."/>
            <person name="Benoit J.B."/>
            <person name="Sepulveda M.S."/>
            <person name="Poelchau M.F."/>
            <person name="Hughes D.S.T."/>
            <person name="Murali S.C."/>
            <person name="Chen S."/>
            <person name="Glastad K.M."/>
            <person name="Goodisman M.A.D."/>
            <person name="Werren J.H."/>
            <person name="Vineis J.H."/>
            <person name="Bowen J.L."/>
            <person name="Friedrich M."/>
            <person name="Jones J."/>
            <person name="Robertson H.M."/>
            <person name="Feyereisen R."/>
            <person name="Mechler-Hickson A."/>
            <person name="Mathers N."/>
            <person name="Lee C.E."/>
            <person name="Colbourne J.K."/>
            <person name="Biales A."/>
            <person name="Johnston J.S."/>
            <person name="Wellborn G.A."/>
            <person name="Rosendale A.J."/>
            <person name="Cridge A.G."/>
            <person name="Munoz-Torres M.C."/>
            <person name="Bain P.A."/>
            <person name="Manny A.R."/>
            <person name="Major K.M."/>
            <person name="Lambert F.N."/>
            <person name="Vulpe C.D."/>
            <person name="Tuck P."/>
            <person name="Blalock B.J."/>
            <person name="Lin Y.Y."/>
            <person name="Smith M.E."/>
            <person name="Ochoa-Acuna H."/>
            <person name="Chen M.M."/>
            <person name="Childers C.P."/>
            <person name="Qu J."/>
            <person name="Dugan S."/>
            <person name="Lee S.L."/>
            <person name="Chao H."/>
            <person name="Dinh H."/>
            <person name="Han Y."/>
            <person name="Doddapaneni H."/>
            <person name="Worley K.C."/>
            <person name="Muzny D.M."/>
            <person name="Gibbs R.A."/>
            <person name="Richards S."/>
        </authorList>
    </citation>
    <scope>NUCLEOTIDE SEQUENCE</scope>
    <source>
        <strain evidence="2">HAZT.00-mixed</strain>
        <tissue evidence="2">Whole organism</tissue>
    </source>
</reference>
<evidence type="ECO:0000313" key="2">
    <source>
        <dbReference type="EMBL" id="KAA0186724.1"/>
    </source>
</evidence>
<proteinExistence type="predicted"/>
<name>A0A6A0GSI0_HYAAZ</name>
<dbReference type="AlphaFoldDB" id="A0A6A0GSI0"/>
<evidence type="ECO:0000256" key="1">
    <source>
        <dbReference type="SAM" id="MobiDB-lite"/>
    </source>
</evidence>
<organism evidence="2">
    <name type="scientific">Hyalella azteca</name>
    <name type="common">Amphipod</name>
    <dbReference type="NCBI Taxonomy" id="294128"/>
    <lineage>
        <taxon>Eukaryota</taxon>
        <taxon>Metazoa</taxon>
        <taxon>Ecdysozoa</taxon>
        <taxon>Arthropoda</taxon>
        <taxon>Crustacea</taxon>
        <taxon>Multicrustacea</taxon>
        <taxon>Malacostraca</taxon>
        <taxon>Eumalacostraca</taxon>
        <taxon>Peracarida</taxon>
        <taxon>Amphipoda</taxon>
        <taxon>Senticaudata</taxon>
        <taxon>Talitrida</taxon>
        <taxon>Talitroidea</taxon>
        <taxon>Hyalellidae</taxon>
        <taxon>Hyalella</taxon>
    </lineage>
</organism>
<accession>A0A6A0GSI0</accession>